<keyword evidence="2" id="KW-1185">Reference proteome</keyword>
<evidence type="ECO:0000313" key="1">
    <source>
        <dbReference type="EMBL" id="SDY67871.1"/>
    </source>
</evidence>
<sequence length="140" mass="15013">MFAESEIKWYLVAYLTLKSRKTMKKVLQTLMIAALALPTLTFANTAQTTTVDKVQAARGATTAQAVVKDDNITVMSPRTGIRYTFANPNQRPVILKTTAVTAANAANVNRIVASNPALSTASQEKAKQALLSESAQLASN</sequence>
<dbReference type="Proteomes" id="UP000199035">
    <property type="component" value="Unassembled WGS sequence"/>
</dbReference>
<protein>
    <submittedName>
        <fullName evidence="1">Uncharacterized protein</fullName>
    </submittedName>
</protein>
<dbReference type="EMBL" id="FNPK01000020">
    <property type="protein sequence ID" value="SDY67871.1"/>
    <property type="molecule type" value="Genomic_DNA"/>
</dbReference>
<accession>A0A1H3LTZ2</accession>
<name>A0A1H3LTZ2_9GAMM</name>
<gene>
    <name evidence="1" type="ORF">SAMN05421643_12043</name>
</gene>
<organism evidence="1 2">
    <name type="scientific">Acinetobacter kyonggiensis</name>
    <dbReference type="NCBI Taxonomy" id="595670"/>
    <lineage>
        <taxon>Bacteria</taxon>
        <taxon>Pseudomonadati</taxon>
        <taxon>Pseudomonadota</taxon>
        <taxon>Gammaproteobacteria</taxon>
        <taxon>Moraxellales</taxon>
        <taxon>Moraxellaceae</taxon>
        <taxon>Acinetobacter</taxon>
    </lineage>
</organism>
<proteinExistence type="predicted"/>
<evidence type="ECO:0000313" key="2">
    <source>
        <dbReference type="Proteomes" id="UP000199035"/>
    </source>
</evidence>
<dbReference type="STRING" id="595670.SAMN05421643_12043"/>
<reference evidence="2" key="1">
    <citation type="submission" date="2016-10" db="EMBL/GenBank/DDBJ databases">
        <authorList>
            <person name="Varghese N."/>
            <person name="Submissions S."/>
        </authorList>
    </citation>
    <scope>NUCLEOTIDE SEQUENCE [LARGE SCALE GENOMIC DNA]</scope>
    <source>
        <strain evidence="2">ANC 5109</strain>
    </source>
</reference>
<dbReference type="AlphaFoldDB" id="A0A1H3LTZ2"/>